<name>A0A0K6I4C4_9HYPH</name>
<dbReference type="PANTHER" id="PTHR33164:SF43">
    <property type="entry name" value="HTH-TYPE TRANSCRIPTIONAL REPRESSOR YETL"/>
    <property type="match status" value="1"/>
</dbReference>
<dbReference type="EMBL" id="CYHE01000008">
    <property type="protein sequence ID" value="CUA97946.1"/>
    <property type="molecule type" value="Genomic_DNA"/>
</dbReference>
<dbReference type="Proteomes" id="UP000183900">
    <property type="component" value="Unassembled WGS sequence"/>
</dbReference>
<dbReference type="InterPro" id="IPR039422">
    <property type="entry name" value="MarR/SlyA-like"/>
</dbReference>
<reference evidence="3" key="1">
    <citation type="submission" date="2015-08" db="EMBL/GenBank/DDBJ databases">
        <authorList>
            <person name="Varghese N."/>
        </authorList>
    </citation>
    <scope>NUCLEOTIDE SEQUENCE [LARGE SCALE GENOMIC DNA]</scope>
    <source>
        <strain evidence="3">DSM 23407</strain>
    </source>
</reference>
<evidence type="ECO:0000313" key="3">
    <source>
        <dbReference type="Proteomes" id="UP000183900"/>
    </source>
</evidence>
<dbReference type="Pfam" id="PF12802">
    <property type="entry name" value="MarR_2"/>
    <property type="match status" value="1"/>
</dbReference>
<organism evidence="2 3">
    <name type="scientific">Pannonibacter indicus</name>
    <dbReference type="NCBI Taxonomy" id="466044"/>
    <lineage>
        <taxon>Bacteria</taxon>
        <taxon>Pseudomonadati</taxon>
        <taxon>Pseudomonadota</taxon>
        <taxon>Alphaproteobacteria</taxon>
        <taxon>Hyphomicrobiales</taxon>
        <taxon>Stappiaceae</taxon>
        <taxon>Pannonibacter</taxon>
    </lineage>
</organism>
<dbReference type="InterPro" id="IPR036388">
    <property type="entry name" value="WH-like_DNA-bd_sf"/>
</dbReference>
<dbReference type="InterPro" id="IPR000835">
    <property type="entry name" value="HTH_MarR-typ"/>
</dbReference>
<dbReference type="AlphaFoldDB" id="A0A0K6I4C4"/>
<evidence type="ECO:0000313" key="2">
    <source>
        <dbReference type="EMBL" id="CUA97946.1"/>
    </source>
</evidence>
<dbReference type="PANTHER" id="PTHR33164">
    <property type="entry name" value="TRANSCRIPTIONAL REGULATOR, MARR FAMILY"/>
    <property type="match status" value="1"/>
</dbReference>
<dbReference type="Gene3D" id="1.10.10.10">
    <property type="entry name" value="Winged helix-like DNA-binding domain superfamily/Winged helix DNA-binding domain"/>
    <property type="match status" value="1"/>
</dbReference>
<dbReference type="GO" id="GO:0003677">
    <property type="term" value="F:DNA binding"/>
    <property type="evidence" value="ECO:0007669"/>
    <property type="project" value="UniProtKB-KW"/>
</dbReference>
<dbReference type="PRINTS" id="PR00598">
    <property type="entry name" value="HTHMARR"/>
</dbReference>
<keyword evidence="3" id="KW-1185">Reference proteome</keyword>
<gene>
    <name evidence="2" type="ORF">Ga0061067_108150</name>
</gene>
<keyword evidence="2" id="KW-0238">DNA-binding</keyword>
<dbReference type="GO" id="GO:0003700">
    <property type="term" value="F:DNA-binding transcription factor activity"/>
    <property type="evidence" value="ECO:0007669"/>
    <property type="project" value="InterPro"/>
</dbReference>
<dbReference type="SUPFAM" id="SSF46785">
    <property type="entry name" value="Winged helix' DNA-binding domain"/>
    <property type="match status" value="1"/>
</dbReference>
<accession>A0A0K6I4C4</accession>
<dbReference type="InterPro" id="IPR036390">
    <property type="entry name" value="WH_DNA-bd_sf"/>
</dbReference>
<evidence type="ECO:0000259" key="1">
    <source>
        <dbReference type="PROSITE" id="PS50995"/>
    </source>
</evidence>
<feature type="domain" description="HTH marR-type" evidence="1">
    <location>
        <begin position="17"/>
        <end position="150"/>
    </location>
</feature>
<protein>
    <submittedName>
        <fullName evidence="2">DNA-binding transcriptional regulator, MarR family</fullName>
    </submittedName>
</protein>
<proteinExistence type="predicted"/>
<dbReference type="PROSITE" id="PS50995">
    <property type="entry name" value="HTH_MARR_2"/>
    <property type="match status" value="1"/>
</dbReference>
<sequence length="165" mass="18229">MENGVKMTGPADGFDLEAFLPYLLNQAAEATSRSFQAVYRDDFGLTRTQWRVMANLGKFGSMTARDICAISHIEKTKVSRAVAGLEAGGHLQRQTAPQDRRAEILSLTPKGRDVFLRLGERAMAYDRELRAGLGPDVSAALEEFLRRLIREGRDMPPDEDADSAA</sequence>
<dbReference type="GO" id="GO:0006950">
    <property type="term" value="P:response to stress"/>
    <property type="evidence" value="ECO:0007669"/>
    <property type="project" value="TreeGrafter"/>
</dbReference>
<dbReference type="SMART" id="SM00347">
    <property type="entry name" value="HTH_MARR"/>
    <property type="match status" value="1"/>
</dbReference>